<sequence>MTQPATLYQILYQNETLFRIADDTRQDTFLEKTADVIKSSPQVLAPVSSPPVISKPAEEVKEKNPAFPELKHSILILTDEPKQERLIETESLLLENILKAVGHSSAQSDMLNYSFLKSKDARIVLAEKKTNYFITFGVPLIKLNLDLLLPPYNPKYIEGIWFLLADPLAVIEADRDLKKKLWQALQKMFEKH</sequence>
<dbReference type="EMBL" id="CAJRAF010000001">
    <property type="protein sequence ID" value="CAG4989608.1"/>
    <property type="molecule type" value="Genomic_DNA"/>
</dbReference>
<organism evidence="1 2">
    <name type="scientific">Dyadobacter helix</name>
    <dbReference type="NCBI Taxonomy" id="2822344"/>
    <lineage>
        <taxon>Bacteria</taxon>
        <taxon>Pseudomonadati</taxon>
        <taxon>Bacteroidota</taxon>
        <taxon>Cytophagia</taxon>
        <taxon>Cytophagales</taxon>
        <taxon>Spirosomataceae</taxon>
        <taxon>Dyadobacter</taxon>
    </lineage>
</organism>
<dbReference type="RefSeq" id="WP_215237110.1">
    <property type="nucleotide sequence ID" value="NZ_CAJRAF010000001.1"/>
</dbReference>
<accession>A0A916J856</accession>
<keyword evidence="2" id="KW-1185">Reference proteome</keyword>
<proteinExistence type="predicted"/>
<evidence type="ECO:0000313" key="2">
    <source>
        <dbReference type="Proteomes" id="UP000680038"/>
    </source>
</evidence>
<dbReference type="Proteomes" id="UP000680038">
    <property type="component" value="Unassembled WGS sequence"/>
</dbReference>
<comment type="caution">
    <text evidence="1">The sequence shown here is derived from an EMBL/GenBank/DDBJ whole genome shotgun (WGS) entry which is preliminary data.</text>
</comment>
<name>A0A916J856_9BACT</name>
<evidence type="ECO:0000313" key="1">
    <source>
        <dbReference type="EMBL" id="CAG4989608.1"/>
    </source>
</evidence>
<gene>
    <name evidence="1" type="ORF">DYBT9275_00326</name>
</gene>
<dbReference type="AlphaFoldDB" id="A0A916J856"/>
<reference evidence="1" key="1">
    <citation type="submission" date="2021-04" db="EMBL/GenBank/DDBJ databases">
        <authorList>
            <person name="Rodrigo-Torres L."/>
            <person name="Arahal R. D."/>
            <person name="Lucena T."/>
        </authorList>
    </citation>
    <scope>NUCLEOTIDE SEQUENCE</scope>
    <source>
        <strain evidence="1">CECT 9275</strain>
    </source>
</reference>
<protein>
    <submittedName>
        <fullName evidence="1">Uncharacterized protein</fullName>
    </submittedName>
</protein>